<evidence type="ECO:0000313" key="3">
    <source>
        <dbReference type="EMBL" id="GEP23655.1"/>
    </source>
</evidence>
<comment type="caution">
    <text evidence="3">The sequence shown here is derived from an EMBL/GenBank/DDBJ whole genome shotgun (WGS) entry which is preliminary data.</text>
</comment>
<organism evidence="3 4">
    <name type="scientific">Lentilactobacillus diolivorans</name>
    <dbReference type="NCBI Taxonomy" id="179838"/>
    <lineage>
        <taxon>Bacteria</taxon>
        <taxon>Bacillati</taxon>
        <taxon>Bacillota</taxon>
        <taxon>Bacilli</taxon>
        <taxon>Lactobacillales</taxon>
        <taxon>Lactobacillaceae</taxon>
        <taxon>Lentilactobacillus</taxon>
    </lineage>
</organism>
<dbReference type="InterPro" id="IPR044081">
    <property type="entry name" value="DUF5776"/>
</dbReference>
<keyword evidence="4" id="KW-1185">Reference proteome</keyword>
<dbReference type="RefSeq" id="WP_057864030.1">
    <property type="nucleotide sequence ID" value="NZ_BKAB01000015.1"/>
</dbReference>
<proteinExistence type="predicted"/>
<reference evidence="3 4" key="1">
    <citation type="submission" date="2019-07" db="EMBL/GenBank/DDBJ databases">
        <title>Whole genome shotgun sequence of Lactobacillus diolivorans NBRC 107869.</title>
        <authorList>
            <person name="Hosoyama A."/>
            <person name="Uohara A."/>
            <person name="Ohji S."/>
            <person name="Ichikawa N."/>
        </authorList>
    </citation>
    <scope>NUCLEOTIDE SEQUENCE [LARGE SCALE GENOMIC DNA]</scope>
    <source>
        <strain evidence="3 4">NBRC 107869</strain>
    </source>
</reference>
<dbReference type="Gene3D" id="2.60.40.1080">
    <property type="match status" value="1"/>
</dbReference>
<accession>A0ABQ0XJR6</accession>
<feature type="compositionally biased region" description="Low complexity" evidence="1">
    <location>
        <begin position="345"/>
        <end position="378"/>
    </location>
</feature>
<protein>
    <recommendedName>
        <fullName evidence="2">DUF5776 domain-containing protein</fullName>
    </recommendedName>
</protein>
<evidence type="ECO:0000313" key="4">
    <source>
        <dbReference type="Proteomes" id="UP000321409"/>
    </source>
</evidence>
<feature type="compositionally biased region" description="Polar residues" evidence="1">
    <location>
        <begin position="379"/>
        <end position="390"/>
    </location>
</feature>
<dbReference type="Proteomes" id="UP000321409">
    <property type="component" value="Unassembled WGS sequence"/>
</dbReference>
<feature type="domain" description="DUF5776" evidence="2">
    <location>
        <begin position="478"/>
        <end position="546"/>
    </location>
</feature>
<evidence type="ECO:0000256" key="1">
    <source>
        <dbReference type="SAM" id="MobiDB-lite"/>
    </source>
</evidence>
<feature type="region of interest" description="Disordered" evidence="1">
    <location>
        <begin position="275"/>
        <end position="301"/>
    </location>
</feature>
<gene>
    <name evidence="3" type="ORF">LDI01_12480</name>
</gene>
<evidence type="ECO:0000259" key="2">
    <source>
        <dbReference type="Pfam" id="PF19087"/>
    </source>
</evidence>
<feature type="region of interest" description="Disordered" evidence="1">
    <location>
        <begin position="325"/>
        <end position="390"/>
    </location>
</feature>
<dbReference type="EMBL" id="BKAB01000015">
    <property type="protein sequence ID" value="GEP23655.1"/>
    <property type="molecule type" value="Genomic_DNA"/>
</dbReference>
<dbReference type="Pfam" id="PF19087">
    <property type="entry name" value="DUF5776"/>
    <property type="match status" value="1"/>
</dbReference>
<name>A0ABQ0XJR6_9LACO</name>
<sequence>MRNNVRKLNLIKSAMLVGLASGLMLGGMYLEIGVPMLDQSVTAKAATTFNLKDIDWMSSWTADVNGMPTTASYGLNNPTLPSGLTPYDSILLPQSNYDNNSIKSPIKIPLGTQMNFYGQIGSEYGFMQKYATGIQMGIGSKTINALEAIKEGLGVATDADLGKLFTVNVSEITPTGVTVANDKLQDTKNPVGTIVGLDQLKDPNDLVKVTISPKDTTYLTGDPLTYYFGAPVNYSYKFDNGTEQIVSADNSAAITVPKGTKVAVLKADGYQTSQWSSSDSSVKVDKDGNVTGLDNPSLNGKTVKVTVSDADNPTGRTYTFNLAIGTPAVTPGGGSGSGTAVTPGTDSSSTNISTTTGSSSATLPTTTTSQKQGATTSTDTVPMNNSANVPSNTAVKGEVVYSTKNIGLYKSTDFKKSQRLAWYPKQMRANRPMFRVTGYKRAANGVLRYKVRDVNHGRKTAGRTGYITASPKYVVSVYYASVPKSKKVTVISPNGVTAYKTAGLTGKVKHYKKGVRLTVKKLVKHNLTTRYQLSNGHFVTANKKLVIAGNH</sequence>